<dbReference type="HOGENOM" id="CLU_3060444_0_0_3"/>
<proteinExistence type="predicted"/>
<evidence type="ECO:0000313" key="1">
    <source>
        <dbReference type="EMBL" id="EDX72476.1"/>
    </source>
</evidence>
<reference evidence="1 2" key="1">
    <citation type="submission" date="2008-07" db="EMBL/GenBank/DDBJ databases">
        <authorList>
            <person name="Tandeau de Marsac N."/>
            <person name="Ferriera S."/>
            <person name="Johnson J."/>
            <person name="Kravitz S."/>
            <person name="Beeson K."/>
            <person name="Sutton G."/>
            <person name="Rogers Y.-H."/>
            <person name="Friedman R."/>
            <person name="Frazier M."/>
            <person name="Venter J.C."/>
        </authorList>
    </citation>
    <scope>NUCLEOTIDE SEQUENCE [LARGE SCALE GENOMIC DNA]</scope>
    <source>
        <strain evidence="1 2">PCC 7420</strain>
    </source>
</reference>
<dbReference type="AlphaFoldDB" id="B4W000"/>
<dbReference type="STRING" id="118168.MC7420_3548"/>
<evidence type="ECO:0000313" key="2">
    <source>
        <dbReference type="Proteomes" id="UP000003835"/>
    </source>
</evidence>
<dbReference type="EMBL" id="DS989864">
    <property type="protein sequence ID" value="EDX72476.1"/>
    <property type="molecule type" value="Genomic_DNA"/>
</dbReference>
<keyword evidence="2" id="KW-1185">Reference proteome</keyword>
<dbReference type="RefSeq" id="WP_006104455.1">
    <property type="nucleotide sequence ID" value="NZ_DS989864.1"/>
</dbReference>
<gene>
    <name evidence="1" type="ORF">MC7420_3548</name>
</gene>
<name>B4W000_9CYAN</name>
<sequence>MSPLPDPRLLQEVGDLTHLIRRVIQAQSIISRSRNVASQYNVGKIIVLSRMAY</sequence>
<dbReference type="Proteomes" id="UP000003835">
    <property type="component" value="Unassembled WGS sequence"/>
</dbReference>
<organism evidence="1 2">
    <name type="scientific">Coleofasciculus chthonoplastes PCC 7420</name>
    <dbReference type="NCBI Taxonomy" id="118168"/>
    <lineage>
        <taxon>Bacteria</taxon>
        <taxon>Bacillati</taxon>
        <taxon>Cyanobacteriota</taxon>
        <taxon>Cyanophyceae</taxon>
        <taxon>Coleofasciculales</taxon>
        <taxon>Coleofasciculaceae</taxon>
        <taxon>Coleofasciculus</taxon>
    </lineage>
</organism>
<protein>
    <submittedName>
        <fullName evidence="1">Uncharacterized protein</fullName>
    </submittedName>
</protein>
<accession>B4W000</accession>